<evidence type="ECO:0000313" key="2">
    <source>
        <dbReference type="EMBL" id="CAF0878289.1"/>
    </source>
</evidence>
<comment type="caution">
    <text evidence="3">The sequence shown here is derived from an EMBL/GenBank/DDBJ whole genome shotgun (WGS) entry which is preliminary data.</text>
</comment>
<dbReference type="EMBL" id="CAJNON010000696">
    <property type="protein sequence ID" value="CAF1356897.1"/>
    <property type="molecule type" value="Genomic_DNA"/>
</dbReference>
<feature type="transmembrane region" description="Helical" evidence="1">
    <location>
        <begin position="437"/>
        <end position="459"/>
    </location>
</feature>
<keyword evidence="1" id="KW-0472">Membrane</keyword>
<dbReference type="Proteomes" id="UP000663891">
    <property type="component" value="Unassembled WGS sequence"/>
</dbReference>
<accession>A0A815HYY6</accession>
<dbReference type="Proteomes" id="UP000663860">
    <property type="component" value="Unassembled WGS sequence"/>
</dbReference>
<protein>
    <submittedName>
        <fullName evidence="3">Uncharacterized protein</fullName>
    </submittedName>
</protein>
<dbReference type="Proteomes" id="UP000663881">
    <property type="component" value="Unassembled WGS sequence"/>
</dbReference>
<feature type="transmembrane region" description="Helical" evidence="1">
    <location>
        <begin position="12"/>
        <end position="31"/>
    </location>
</feature>
<dbReference type="AlphaFoldDB" id="A0A815HYY6"/>
<dbReference type="EMBL" id="CAJNOE010000081">
    <property type="protein sequence ID" value="CAF0878289.1"/>
    <property type="molecule type" value="Genomic_DNA"/>
</dbReference>
<dbReference type="EMBL" id="CAJOBB010000004">
    <property type="protein sequence ID" value="CAF3502795.1"/>
    <property type="molecule type" value="Genomic_DNA"/>
</dbReference>
<keyword evidence="1" id="KW-1133">Transmembrane helix</keyword>
<organism evidence="3 6">
    <name type="scientific">Adineta steineri</name>
    <dbReference type="NCBI Taxonomy" id="433720"/>
    <lineage>
        <taxon>Eukaryota</taxon>
        <taxon>Metazoa</taxon>
        <taxon>Spiralia</taxon>
        <taxon>Gnathifera</taxon>
        <taxon>Rotifera</taxon>
        <taxon>Eurotatoria</taxon>
        <taxon>Bdelloidea</taxon>
        <taxon>Adinetida</taxon>
        <taxon>Adinetidae</taxon>
        <taxon>Adineta</taxon>
    </lineage>
</organism>
<dbReference type="EMBL" id="CAJOAY010000651">
    <property type="protein sequence ID" value="CAF3709804.1"/>
    <property type="molecule type" value="Genomic_DNA"/>
</dbReference>
<keyword evidence="1" id="KW-0812">Transmembrane</keyword>
<evidence type="ECO:0000313" key="3">
    <source>
        <dbReference type="EMBL" id="CAF1356897.1"/>
    </source>
</evidence>
<reference evidence="3" key="1">
    <citation type="submission" date="2021-02" db="EMBL/GenBank/DDBJ databases">
        <authorList>
            <person name="Nowell W R."/>
        </authorList>
    </citation>
    <scope>NUCLEOTIDE SEQUENCE</scope>
</reference>
<gene>
    <name evidence="2" type="ORF">IZO911_LOCUS11044</name>
    <name evidence="4" type="ORF">KXQ929_LOCUS154</name>
    <name evidence="5" type="ORF">OKA104_LOCUS13100</name>
    <name evidence="3" type="ORF">VCS650_LOCUS34087</name>
</gene>
<dbReference type="Proteomes" id="UP000663868">
    <property type="component" value="Unassembled WGS sequence"/>
</dbReference>
<name>A0A815HYY6_9BILA</name>
<evidence type="ECO:0000256" key="1">
    <source>
        <dbReference type="SAM" id="Phobius"/>
    </source>
</evidence>
<feature type="transmembrane region" description="Helical" evidence="1">
    <location>
        <begin position="347"/>
        <end position="376"/>
    </location>
</feature>
<evidence type="ECO:0000313" key="5">
    <source>
        <dbReference type="EMBL" id="CAF3709804.1"/>
    </source>
</evidence>
<proteinExistence type="predicted"/>
<sequence>MTAKRLGEWTTRLYIILFIVGLFVLLVYTIARRQTETKTFNQPSFILYNRLHYEHQDKLECSCSFIASKFKKFVEIEAKFHQICSSSFVLDEWRTNLTNGLVSNLSVYEQRDYRRFLSSHLQFLKGLCEVSMNSVNNSINQFLSSLFITNKLLSQKDFRDRVDLLFEQSQLNAPITFGRLYSLIASINHGNAIISSFGSNFEYIAPFYERTFAYTPTQAITYGECSCGLYPNCTIEANFIGRNHSKIHPIKGLKMGCIPSESFRNSTLECFYDESCVQLIQQYTNYTNRIIPLNATNRRFFINTSVAELMNDLFVEEWSKTINYSLYFASCFPSLCSYNYIEKINLLYIVTVLLALQGGLAIVLKWICPLIVRLLFKLYHYRKNRRNIIQPDCSLQVTTINVDNTNILNPPSNSESNPSGIISETNIVSPIRCSFKVFLIFILMIIVVIGLIIFTISLARRAKSEVMPTLSSTSMKVSVVTDTTTSTTSITTRYTTKTTTTTTPVPTCGPTVCCSDANCRACVYSGTTYYCNSYTSGYNIYTSANSCAANDLSTIFCDYNTTCGSGAGSPGLGSGNGC</sequence>
<evidence type="ECO:0000313" key="4">
    <source>
        <dbReference type="EMBL" id="CAF3502795.1"/>
    </source>
</evidence>
<evidence type="ECO:0000313" key="6">
    <source>
        <dbReference type="Proteomes" id="UP000663891"/>
    </source>
</evidence>